<sequence length="103" mass="11937">VFFSVNLMRSICSTRHSQHRLLFVLLAKSQKTKRQIKRASNISAVQDQRQIKRASNISAVQDQPRKLGAWGRRRVGEGEVDGRRGVRELQSRLLAMFFTHYNN</sequence>
<name>A0A0B2VMF2_TOXCA</name>
<protein>
    <submittedName>
        <fullName evidence="1">Uncharacterized protein</fullName>
    </submittedName>
</protein>
<comment type="caution">
    <text evidence="1">The sequence shown here is derived from an EMBL/GenBank/DDBJ whole genome shotgun (WGS) entry which is preliminary data.</text>
</comment>
<gene>
    <name evidence="1" type="ORF">Tcan_00882</name>
</gene>
<accession>A0A0B2VMF2</accession>
<feature type="non-terminal residue" evidence="1">
    <location>
        <position position="1"/>
    </location>
</feature>
<feature type="non-terminal residue" evidence="1">
    <location>
        <position position="103"/>
    </location>
</feature>
<proteinExistence type="predicted"/>
<dbReference type="Proteomes" id="UP000031036">
    <property type="component" value="Unassembled WGS sequence"/>
</dbReference>
<evidence type="ECO:0000313" key="1">
    <source>
        <dbReference type="EMBL" id="KHN82225.1"/>
    </source>
</evidence>
<organism evidence="1 2">
    <name type="scientific">Toxocara canis</name>
    <name type="common">Canine roundworm</name>
    <dbReference type="NCBI Taxonomy" id="6265"/>
    <lineage>
        <taxon>Eukaryota</taxon>
        <taxon>Metazoa</taxon>
        <taxon>Ecdysozoa</taxon>
        <taxon>Nematoda</taxon>
        <taxon>Chromadorea</taxon>
        <taxon>Rhabditida</taxon>
        <taxon>Spirurina</taxon>
        <taxon>Ascaridomorpha</taxon>
        <taxon>Ascaridoidea</taxon>
        <taxon>Toxocaridae</taxon>
        <taxon>Toxocara</taxon>
    </lineage>
</organism>
<evidence type="ECO:0000313" key="2">
    <source>
        <dbReference type="Proteomes" id="UP000031036"/>
    </source>
</evidence>
<dbReference type="EMBL" id="JPKZ01001394">
    <property type="protein sequence ID" value="KHN82225.1"/>
    <property type="molecule type" value="Genomic_DNA"/>
</dbReference>
<reference evidence="1 2" key="1">
    <citation type="submission" date="2014-11" db="EMBL/GenBank/DDBJ databases">
        <title>Genetic blueprint of the zoonotic pathogen Toxocara canis.</title>
        <authorList>
            <person name="Zhu X.-Q."/>
            <person name="Korhonen P.K."/>
            <person name="Cai H."/>
            <person name="Young N.D."/>
            <person name="Nejsum P."/>
            <person name="von Samson-Himmelstjerna G."/>
            <person name="Boag P.R."/>
            <person name="Tan P."/>
            <person name="Li Q."/>
            <person name="Min J."/>
            <person name="Yang Y."/>
            <person name="Wang X."/>
            <person name="Fang X."/>
            <person name="Hall R.S."/>
            <person name="Hofmann A."/>
            <person name="Sternberg P.W."/>
            <person name="Jex A.R."/>
            <person name="Gasser R.B."/>
        </authorList>
    </citation>
    <scope>NUCLEOTIDE SEQUENCE [LARGE SCALE GENOMIC DNA]</scope>
    <source>
        <strain evidence="1">PN_DK_2014</strain>
    </source>
</reference>
<dbReference type="AlphaFoldDB" id="A0A0B2VMF2"/>
<keyword evidence="2" id="KW-1185">Reference proteome</keyword>